<reference evidence="1" key="1">
    <citation type="submission" date="2020-05" db="EMBL/GenBank/DDBJ databases">
        <title>Large-scale comparative analyses of tick genomes elucidate their genetic diversity and vector capacities.</title>
        <authorList>
            <person name="Jia N."/>
            <person name="Wang J."/>
            <person name="Shi W."/>
            <person name="Du L."/>
            <person name="Sun Y."/>
            <person name="Zhan W."/>
            <person name="Jiang J."/>
            <person name="Wang Q."/>
            <person name="Zhang B."/>
            <person name="Ji P."/>
            <person name="Sakyi L.B."/>
            <person name="Cui X."/>
            <person name="Yuan T."/>
            <person name="Jiang B."/>
            <person name="Yang W."/>
            <person name="Lam T.T.-Y."/>
            <person name="Chang Q."/>
            <person name="Ding S."/>
            <person name="Wang X."/>
            <person name="Zhu J."/>
            <person name="Ruan X."/>
            <person name="Zhao L."/>
            <person name="Wei J."/>
            <person name="Que T."/>
            <person name="Du C."/>
            <person name="Cheng J."/>
            <person name="Dai P."/>
            <person name="Han X."/>
            <person name="Huang E."/>
            <person name="Gao Y."/>
            <person name="Liu J."/>
            <person name="Shao H."/>
            <person name="Ye R."/>
            <person name="Li L."/>
            <person name="Wei W."/>
            <person name="Wang X."/>
            <person name="Wang C."/>
            <person name="Yang T."/>
            <person name="Huo Q."/>
            <person name="Li W."/>
            <person name="Guo W."/>
            <person name="Chen H."/>
            <person name="Zhou L."/>
            <person name="Ni X."/>
            <person name="Tian J."/>
            <person name="Zhou Y."/>
            <person name="Sheng Y."/>
            <person name="Liu T."/>
            <person name="Pan Y."/>
            <person name="Xia L."/>
            <person name="Li J."/>
            <person name="Zhao F."/>
            <person name="Cao W."/>
        </authorList>
    </citation>
    <scope>NUCLEOTIDE SEQUENCE</scope>
    <source>
        <strain evidence="1">Hyas-2018</strain>
    </source>
</reference>
<evidence type="ECO:0000313" key="1">
    <source>
        <dbReference type="EMBL" id="KAH6933904.1"/>
    </source>
</evidence>
<accession>A0ACB7SJE1</accession>
<evidence type="ECO:0000313" key="2">
    <source>
        <dbReference type="Proteomes" id="UP000821845"/>
    </source>
</evidence>
<name>A0ACB7SJE1_HYAAI</name>
<keyword evidence="2" id="KW-1185">Reference proteome</keyword>
<comment type="caution">
    <text evidence="1">The sequence shown here is derived from an EMBL/GenBank/DDBJ whole genome shotgun (WGS) entry which is preliminary data.</text>
</comment>
<proteinExistence type="predicted"/>
<organism evidence="1 2">
    <name type="scientific">Hyalomma asiaticum</name>
    <name type="common">Tick</name>
    <dbReference type="NCBI Taxonomy" id="266040"/>
    <lineage>
        <taxon>Eukaryota</taxon>
        <taxon>Metazoa</taxon>
        <taxon>Ecdysozoa</taxon>
        <taxon>Arthropoda</taxon>
        <taxon>Chelicerata</taxon>
        <taxon>Arachnida</taxon>
        <taxon>Acari</taxon>
        <taxon>Parasitiformes</taxon>
        <taxon>Ixodida</taxon>
        <taxon>Ixodoidea</taxon>
        <taxon>Ixodidae</taxon>
        <taxon>Hyalomminae</taxon>
        <taxon>Hyalomma</taxon>
    </lineage>
</organism>
<gene>
    <name evidence="1" type="ORF">HPB50_018685</name>
</gene>
<sequence>MHGHATEAPLRNEISERLKHCTHSAVCIAVKREQRDEAAEEANKARPDCVRMRVECGIQRVPASSLERRATPTGGAPRGDGPRQGALGRHHHDDDGSRTTAAAETCAPRGDSPSSPDVVARLRYAPRPPLISLGRTPRQQGDNTPPSRGDYFFSFACSCVDAPGRRRTLTADQAVTTTTAGPASWQARRAHETARRRAHRQNSHTQHGGGGNKNNHKKPTALFGKLRRRPRESELEAALRLRPARPTTKLGEVRAPDGGAVVGVAFPVLLFLLLHPFIPEEGNRAGASLFGRLARSP</sequence>
<dbReference type="Proteomes" id="UP000821845">
    <property type="component" value="Chromosome 4"/>
</dbReference>
<dbReference type="EMBL" id="CM023484">
    <property type="protein sequence ID" value="KAH6933904.1"/>
    <property type="molecule type" value="Genomic_DNA"/>
</dbReference>
<protein>
    <submittedName>
        <fullName evidence="1">Uncharacterized protein</fullName>
    </submittedName>
</protein>